<dbReference type="SUPFAM" id="SSF69118">
    <property type="entry name" value="AhpD-like"/>
    <property type="match status" value="1"/>
</dbReference>
<dbReference type="Proteomes" id="UP000199494">
    <property type="component" value="Unassembled WGS sequence"/>
</dbReference>
<name>A0A222VPP3_9PSEU</name>
<dbReference type="STRING" id="530584.SAMN05421630_101898"/>
<sequence length="327" mass="34566">MSMVRHVTPVRPELATGIVAEVYRQVDKEFSSIGPAVRIMSPMPEALAAGWAMIRESQLTGSAPMRDKAIVALGVAQALDCDYDSVSWIAALELAGETRLAADLREGRPPADEYVGALLEWARASARGPVPARPFPSELTAEFVGTLLFTHLIDRLTHAMLPQGLLPGSLTGDEPPPFEDAPVFRDVLRKRAAGAGLELLDEPPEELLPEWAGDTPAGAAFAGLVAAATEGAALLSERAEDLVATVIAKHEGWAPGVPVSELLADLPFIDRATAELAVLAALAPARITDTRVAAWQEAGGHGDRDTVALLVYGAMAAVLRVEKRVVA</sequence>
<dbReference type="OrthoDB" id="3342615at2"/>
<proteinExistence type="predicted"/>
<dbReference type="AlphaFoldDB" id="A0A222VPP3"/>
<dbReference type="Gene3D" id="1.20.1290.10">
    <property type="entry name" value="AhpD-like"/>
    <property type="match status" value="1"/>
</dbReference>
<dbReference type="InterPro" id="IPR029032">
    <property type="entry name" value="AhpD-like"/>
</dbReference>
<dbReference type="RefSeq" id="WP_091797363.1">
    <property type="nucleotide sequence ID" value="NZ_CP016353.1"/>
</dbReference>
<accession>A0A222VPP3</accession>
<dbReference type="KEGG" id="pmad:BAY61_12585"/>
<reference evidence="1 2" key="1">
    <citation type="submission" date="2016-10" db="EMBL/GenBank/DDBJ databases">
        <authorList>
            <person name="de Groot N.N."/>
        </authorList>
    </citation>
    <scope>NUCLEOTIDE SEQUENCE [LARGE SCALE GENOMIC DNA]</scope>
    <source>
        <strain evidence="1 2">CGMCC 4.5506</strain>
    </source>
</reference>
<keyword evidence="2" id="KW-1185">Reference proteome</keyword>
<gene>
    <name evidence="1" type="ORF">SAMN05421630_101898</name>
</gene>
<evidence type="ECO:0000313" key="2">
    <source>
        <dbReference type="Proteomes" id="UP000199494"/>
    </source>
</evidence>
<organism evidence="1 2">
    <name type="scientific">Prauserella marina</name>
    <dbReference type="NCBI Taxonomy" id="530584"/>
    <lineage>
        <taxon>Bacteria</taxon>
        <taxon>Bacillati</taxon>
        <taxon>Actinomycetota</taxon>
        <taxon>Actinomycetes</taxon>
        <taxon>Pseudonocardiales</taxon>
        <taxon>Pseudonocardiaceae</taxon>
        <taxon>Prauserella</taxon>
    </lineage>
</organism>
<evidence type="ECO:0000313" key="1">
    <source>
        <dbReference type="EMBL" id="SDC22954.1"/>
    </source>
</evidence>
<dbReference type="EMBL" id="FMZE01000001">
    <property type="protein sequence ID" value="SDC22954.1"/>
    <property type="molecule type" value="Genomic_DNA"/>
</dbReference>
<protein>
    <submittedName>
        <fullName evidence="1">Uncharacterized protein</fullName>
    </submittedName>
</protein>